<evidence type="ECO:0000256" key="2">
    <source>
        <dbReference type="SAM" id="Phobius"/>
    </source>
</evidence>
<evidence type="ECO:0008006" key="5">
    <source>
        <dbReference type="Google" id="ProtNLM"/>
    </source>
</evidence>
<reference evidence="3 4" key="1">
    <citation type="submission" date="2018-05" db="EMBL/GenBank/DDBJ databases">
        <title>A metagenomic window into the 2 km-deep terrestrial subsurface aquifer revealed taxonomically and functionally diverse microbial community comprising novel uncultured bacterial lineages.</title>
        <authorList>
            <person name="Kadnikov V.V."/>
            <person name="Mardanov A.V."/>
            <person name="Beletsky A.V."/>
            <person name="Banks D."/>
            <person name="Pimenov N.V."/>
            <person name="Frank Y.A."/>
            <person name="Karnachuk O.V."/>
            <person name="Ravin N.V."/>
        </authorList>
    </citation>
    <scope>NUCLEOTIDE SEQUENCE [LARGE SCALE GENOMIC DNA]</scope>
    <source>
        <strain evidence="3">BY</strain>
    </source>
</reference>
<dbReference type="AlphaFoldDB" id="A0A2Z4Y748"/>
<organism evidence="3 4">
    <name type="scientific">Sumerlaea chitinivorans</name>
    <dbReference type="NCBI Taxonomy" id="2250252"/>
    <lineage>
        <taxon>Bacteria</taxon>
        <taxon>Candidatus Sumerlaeota</taxon>
        <taxon>Candidatus Sumerlaeia</taxon>
        <taxon>Candidatus Sumerlaeales</taxon>
        <taxon>Candidatus Sumerlaeaceae</taxon>
        <taxon>Candidatus Sumerlaea</taxon>
    </lineage>
</organism>
<protein>
    <recommendedName>
        <fullName evidence="5">DUF3137 domain-containing protein</fullName>
    </recommendedName>
</protein>
<accession>A0A2Z4Y748</accession>
<dbReference type="Proteomes" id="UP000262583">
    <property type="component" value="Chromosome"/>
</dbReference>
<gene>
    <name evidence="3" type="ORF">BRCON_1992</name>
</gene>
<evidence type="ECO:0000256" key="1">
    <source>
        <dbReference type="SAM" id="MobiDB-lite"/>
    </source>
</evidence>
<dbReference type="EMBL" id="CP030759">
    <property type="protein sequence ID" value="AXA36769.1"/>
    <property type="molecule type" value="Genomic_DNA"/>
</dbReference>
<proteinExistence type="predicted"/>
<evidence type="ECO:0000313" key="4">
    <source>
        <dbReference type="Proteomes" id="UP000262583"/>
    </source>
</evidence>
<evidence type="ECO:0000313" key="3">
    <source>
        <dbReference type="EMBL" id="AXA36769.1"/>
    </source>
</evidence>
<feature type="region of interest" description="Disordered" evidence="1">
    <location>
        <begin position="263"/>
        <end position="283"/>
    </location>
</feature>
<keyword evidence="2" id="KW-0472">Membrane</keyword>
<name>A0A2Z4Y748_SUMC1</name>
<dbReference type="KEGG" id="schv:BRCON_1992"/>
<keyword evidence="2" id="KW-0812">Transmembrane</keyword>
<keyword evidence="2" id="KW-1133">Transmembrane helix</keyword>
<feature type="transmembrane region" description="Helical" evidence="2">
    <location>
        <begin position="36"/>
        <end position="59"/>
    </location>
</feature>
<sequence>MKKVIFGIMTGLTLGGVALQFHYSAKPSGSPSGYVFHPFHLFLAFLALAILAAIVSWQLEEKRRRALREFALKHGLTFRREHNTKIREEFPWISELHRGENRYAYNILTGEWESHPVLAFDYHYQITTHSKNGSHTTHYNFTVVTMDVGFPVSDLLIRREGLFDKLVQAVGFEDIDFESAEFSRKFLVKSKDRKWAYDIIHVRLMEFLLETDPKFAIQMGGTSVAIYNARKRVAPEEYADHFEFCRKFVEFIPAYVREQRLSEASARSPEQAMPNREASSLQA</sequence>